<feature type="domain" description="Dynein heavy chain linker" evidence="1">
    <location>
        <begin position="414"/>
        <end position="544"/>
    </location>
</feature>
<dbReference type="GO" id="GO:0051959">
    <property type="term" value="F:dynein light intermediate chain binding"/>
    <property type="evidence" value="ECO:0007669"/>
    <property type="project" value="InterPro"/>
</dbReference>
<dbReference type="Gene3D" id="1.20.58.1120">
    <property type="match status" value="1"/>
</dbReference>
<dbReference type="InterPro" id="IPR026983">
    <property type="entry name" value="DHC"/>
</dbReference>
<name>A0A8S1ISQ0_9CHLO</name>
<dbReference type="Pfam" id="PF08393">
    <property type="entry name" value="DHC_N2"/>
    <property type="match status" value="2"/>
</dbReference>
<sequence>MRQSSLGLAGIKGQHLSGRVGAVEESQEVMEFVKAGRDILEFQAANVKEIGEARQRSRDLVHGLPRMLELRRRIEEKNKLVKQVAMSGNYGYGGLVDMRDISNEWDTFTAQLQQHGETLEERQDQLRRQILKQIDEFKERLEGFSYRWRELMPKSTHRGDPKLILVRIEEVAQTLAEFKEEASQYEADCQHFSMDPPDFSTLENVSNGIESAKEAWSRYGSFLEERDELASQDWLSLRDKMWKIDDFLMKWSRQMENSMDDPVSLIVMREVDKYGRCLPYLKHVKGNGWDRKHWLLLFGMLGIQTSGPSAVCLENLTLSIFLNKADALIQKSERIQELDSQAQGEAVLHKALDELNTWGYQRKFSLMKHSTEKKERNLVLIKEWKDLVTEVGDHQSLVSSLRASPYFSVLKVEPLVARFADLARMRDNLPQLSSQLDICQRALSDFLEEKRSAFARLYFIGDGDLLEILGQPKNPAIIQSHLKKIFAGIHNVQFEKGGSQIEAILSADGERVELIRPVLLDSNVENWLGELLRAVHATLATSLATEMESSDFKANPSQVLCLAEGIRFSEGMEKAIRSGTVAQFSKQLRSQLEEYTASDWTGYRIMQLKVQSLVLDLIHYLEVADALTQEGTSDLEDWAWAKQLKYRRQVI</sequence>
<dbReference type="Proteomes" id="UP000708148">
    <property type="component" value="Unassembled WGS sequence"/>
</dbReference>
<dbReference type="PANTHER" id="PTHR45703:SF22">
    <property type="entry name" value="DYNEIN CYTOPLASMIC 2 HEAVY CHAIN 1"/>
    <property type="match status" value="1"/>
</dbReference>
<organism evidence="2 3">
    <name type="scientific">Ostreobium quekettii</name>
    <dbReference type="NCBI Taxonomy" id="121088"/>
    <lineage>
        <taxon>Eukaryota</taxon>
        <taxon>Viridiplantae</taxon>
        <taxon>Chlorophyta</taxon>
        <taxon>core chlorophytes</taxon>
        <taxon>Ulvophyceae</taxon>
        <taxon>TCBD clade</taxon>
        <taxon>Bryopsidales</taxon>
        <taxon>Ostreobineae</taxon>
        <taxon>Ostreobiaceae</taxon>
        <taxon>Ostreobium</taxon>
    </lineage>
</organism>
<reference evidence="2" key="1">
    <citation type="submission" date="2020-12" db="EMBL/GenBank/DDBJ databases">
        <authorList>
            <person name="Iha C."/>
        </authorList>
    </citation>
    <scope>NUCLEOTIDE SEQUENCE</scope>
</reference>
<dbReference type="AlphaFoldDB" id="A0A8S1ISQ0"/>
<dbReference type="GO" id="GO:0007018">
    <property type="term" value="P:microtubule-based movement"/>
    <property type="evidence" value="ECO:0007669"/>
    <property type="project" value="InterPro"/>
</dbReference>
<dbReference type="GO" id="GO:0030286">
    <property type="term" value="C:dynein complex"/>
    <property type="evidence" value="ECO:0007669"/>
    <property type="project" value="InterPro"/>
</dbReference>
<dbReference type="InterPro" id="IPR042222">
    <property type="entry name" value="Dynein_2_N"/>
</dbReference>
<dbReference type="Gene3D" id="3.20.180.20">
    <property type="entry name" value="Dynein heavy chain, N-terminal domain 2"/>
    <property type="match status" value="1"/>
</dbReference>
<dbReference type="InterPro" id="IPR042228">
    <property type="entry name" value="Dynein_linker_3"/>
</dbReference>
<gene>
    <name evidence="2" type="ORF">OSTQU699_LOCUS1949</name>
</gene>
<proteinExistence type="predicted"/>
<feature type="domain" description="Dynein heavy chain linker" evidence="1">
    <location>
        <begin position="202"/>
        <end position="408"/>
    </location>
</feature>
<dbReference type="Gene3D" id="1.20.140.100">
    <property type="entry name" value="Dynein heavy chain, N-terminal domain 2"/>
    <property type="match status" value="1"/>
</dbReference>
<dbReference type="FunFam" id="3.20.180.20:FF:000002">
    <property type="entry name" value="Cytoplasmic dynein heavy chain 1"/>
    <property type="match status" value="1"/>
</dbReference>
<dbReference type="PANTHER" id="PTHR45703">
    <property type="entry name" value="DYNEIN HEAVY CHAIN"/>
    <property type="match status" value="1"/>
</dbReference>
<evidence type="ECO:0000313" key="2">
    <source>
        <dbReference type="EMBL" id="CAD7696588.1"/>
    </source>
</evidence>
<keyword evidence="3" id="KW-1185">Reference proteome</keyword>
<evidence type="ECO:0000313" key="3">
    <source>
        <dbReference type="Proteomes" id="UP000708148"/>
    </source>
</evidence>
<dbReference type="OrthoDB" id="447173at2759"/>
<accession>A0A8S1ISQ0</accession>
<dbReference type="GO" id="GO:0045505">
    <property type="term" value="F:dynein intermediate chain binding"/>
    <property type="evidence" value="ECO:0007669"/>
    <property type="project" value="InterPro"/>
</dbReference>
<evidence type="ECO:0000259" key="1">
    <source>
        <dbReference type="Pfam" id="PF08393"/>
    </source>
</evidence>
<dbReference type="InterPro" id="IPR013602">
    <property type="entry name" value="Dynein_heavy_linker"/>
</dbReference>
<dbReference type="EMBL" id="CAJHUC010000511">
    <property type="protein sequence ID" value="CAD7696588.1"/>
    <property type="molecule type" value="Genomic_DNA"/>
</dbReference>
<protein>
    <recommendedName>
        <fullName evidence="1">Dynein heavy chain linker domain-containing protein</fullName>
    </recommendedName>
</protein>
<comment type="caution">
    <text evidence="2">The sequence shown here is derived from an EMBL/GenBank/DDBJ whole genome shotgun (WGS) entry which is preliminary data.</text>
</comment>